<dbReference type="GO" id="GO:0051118">
    <property type="term" value="F:glucan endo-1,3-alpha-glucosidase activity"/>
    <property type="evidence" value="ECO:0007669"/>
    <property type="project" value="InterPro"/>
</dbReference>
<dbReference type="STRING" id="1408157.A0A1J7K3R1"/>
<keyword evidence="3" id="KW-1185">Reference proteome</keyword>
<dbReference type="Gene3D" id="3.20.20.80">
    <property type="entry name" value="Glycosidases"/>
    <property type="match status" value="1"/>
</dbReference>
<name>A0A1J7K3R1_9PEZI</name>
<feature type="signal peptide" evidence="1">
    <location>
        <begin position="1"/>
        <end position="19"/>
    </location>
</feature>
<dbReference type="CDD" id="cd11577">
    <property type="entry name" value="GH71"/>
    <property type="match status" value="1"/>
</dbReference>
<organism evidence="2 3">
    <name type="scientific">Coniochaeta ligniaria NRRL 30616</name>
    <dbReference type="NCBI Taxonomy" id="1408157"/>
    <lineage>
        <taxon>Eukaryota</taxon>
        <taxon>Fungi</taxon>
        <taxon>Dikarya</taxon>
        <taxon>Ascomycota</taxon>
        <taxon>Pezizomycotina</taxon>
        <taxon>Sordariomycetes</taxon>
        <taxon>Sordariomycetidae</taxon>
        <taxon>Coniochaetales</taxon>
        <taxon>Coniochaetaceae</taxon>
        <taxon>Coniochaeta</taxon>
    </lineage>
</organism>
<dbReference type="Proteomes" id="UP000182658">
    <property type="component" value="Unassembled WGS sequence"/>
</dbReference>
<evidence type="ECO:0000313" key="2">
    <source>
        <dbReference type="EMBL" id="OIW34818.1"/>
    </source>
</evidence>
<dbReference type="AlphaFoldDB" id="A0A1J7K3R1"/>
<proteinExistence type="predicted"/>
<accession>A0A1J7K3R1</accession>
<evidence type="ECO:0000256" key="1">
    <source>
        <dbReference type="SAM" id="SignalP"/>
    </source>
</evidence>
<protein>
    <recommendedName>
        <fullName evidence="4">Mutanase</fullName>
    </recommendedName>
</protein>
<feature type="chain" id="PRO_5012091650" description="Mutanase" evidence="1">
    <location>
        <begin position="20"/>
        <end position="725"/>
    </location>
</feature>
<dbReference type="OrthoDB" id="1046782at2759"/>
<reference evidence="2 3" key="1">
    <citation type="submission" date="2016-10" db="EMBL/GenBank/DDBJ databases">
        <title>Draft genome sequence of Coniochaeta ligniaria NRRL30616, a lignocellulolytic fungus for bioabatement of inhibitors in plant biomass hydrolysates.</title>
        <authorList>
            <consortium name="DOE Joint Genome Institute"/>
            <person name="Jimenez D.J."/>
            <person name="Hector R.E."/>
            <person name="Riley R."/>
            <person name="Sun H."/>
            <person name="Grigoriev I.V."/>
            <person name="Van Elsas J.D."/>
            <person name="Nichols N.N."/>
        </authorList>
    </citation>
    <scope>NUCLEOTIDE SEQUENCE [LARGE SCALE GENOMIC DNA]</scope>
    <source>
        <strain evidence="2 3">NRRL 30616</strain>
    </source>
</reference>
<dbReference type="InParanoid" id="A0A1J7K3R1"/>
<gene>
    <name evidence="2" type="ORF">CONLIGDRAFT_651106</name>
</gene>
<keyword evidence="1" id="KW-0732">Signal</keyword>
<dbReference type="InterPro" id="IPR005197">
    <property type="entry name" value="Glyco_hydro_71"/>
</dbReference>
<sequence length="725" mass="77316">MRFILGLGLLLFHGYRADAKAVFAHFMADWAHEIQLAQAAHIDAFALNMAYNEGDDAQLDNAFSAADSAGFKLFFSFDYAGNGAWPMQTVITMLTNYGNRGSYYKYNGKSFVSTFEGPDSASDWIHIKATTNCCFVPDWSSVGAKEAVSRGNGVADGLFSWAAWPWGSRDMNTYTDASYLQYLNGRPYMMPVSPWFYTNLPGFTKNWLWRGDDLWFDRWQEVLYVQPEWVEIISWNDFGESHYIGPIIDKALGAMTTGRAPIDYVSNMPHDGWRLTLPQSIDLYVRNTTTITQEGVSVWYRTQPAAACNAGDTTGNTASQLQIEFDPTSVVQDRVFFTAILGSAADVSVSIGGASQTATWSDVPDGNVGLYHGSAPFNGRAGTVVVTVSRSGGTVVSVTGVAITTSCGTGGLENWNAWVGSSTSPGSISATPEKMDSQVCVRGSGVDNFGGLCSYSCGLGYCPVGACTCDAMGAQRPKPSPANVNGYPAAGLDENYSGLCAFDCNLGYCPDAPLTTPTVSPFLPPACTSGTGSGNWAGLCSYSCNFGFCPMHICTCTSQGALNQPPPQTQNVKGSPVGGQDDYGLCDFTCTRGYCPPGACIATNNTGSSGGTPVSIDPTIWSQPSPTVTCVPPCVFVLPPYTLPTPTTFSFEPVTATLTEAWVAGCVFTTVVTVSWPAITTTAVSPLPTPLYPLGGDCHSFHVWASFGIVPGHSRLILGLRLTSS</sequence>
<evidence type="ECO:0008006" key="4">
    <source>
        <dbReference type="Google" id="ProtNLM"/>
    </source>
</evidence>
<dbReference type="Pfam" id="PF03659">
    <property type="entry name" value="Glyco_hydro_71"/>
    <property type="match status" value="1"/>
</dbReference>
<evidence type="ECO:0000313" key="3">
    <source>
        <dbReference type="Proteomes" id="UP000182658"/>
    </source>
</evidence>
<dbReference type="EMBL" id="KV875093">
    <property type="protein sequence ID" value="OIW34818.1"/>
    <property type="molecule type" value="Genomic_DNA"/>
</dbReference>